<reference evidence="6 7" key="1">
    <citation type="journal article" date="2015" name="Int. J. Syst. Evol. Microbiol.">
        <title>Description of Sphingopyxis fribergensis sp. nov. - a soil bacterium with the ability to degrade styrene and phenylacetic acid.</title>
        <authorList>
            <person name="Oelschlagel M."/>
            <person name="Ruckert C."/>
            <person name="Kalinowski J."/>
            <person name="Schmidt G."/>
            <person name="Schlomann M."/>
            <person name="Tischler D."/>
        </authorList>
    </citation>
    <scope>NUCLEOTIDE SEQUENCE [LARGE SCALE GENOMIC DNA]</scope>
    <source>
        <strain evidence="6 7">Kp5.2</strain>
    </source>
</reference>
<evidence type="ECO:0000259" key="5">
    <source>
        <dbReference type="PROSITE" id="PS01124"/>
    </source>
</evidence>
<dbReference type="PANTHER" id="PTHR46796">
    <property type="entry name" value="HTH-TYPE TRANSCRIPTIONAL ACTIVATOR RHAS-RELATED"/>
    <property type="match status" value="1"/>
</dbReference>
<evidence type="ECO:0000256" key="1">
    <source>
        <dbReference type="ARBA" id="ARBA00023015"/>
    </source>
</evidence>
<keyword evidence="1" id="KW-0805">Transcription regulation</keyword>
<gene>
    <name evidence="6" type="ORF">SKP52_01200</name>
</gene>
<dbReference type="GO" id="GO:0043565">
    <property type="term" value="F:sequence-specific DNA binding"/>
    <property type="evidence" value="ECO:0007669"/>
    <property type="project" value="InterPro"/>
</dbReference>
<dbReference type="InterPro" id="IPR009057">
    <property type="entry name" value="Homeodomain-like_sf"/>
</dbReference>
<dbReference type="SUPFAM" id="SSF46689">
    <property type="entry name" value="Homeodomain-like"/>
    <property type="match status" value="2"/>
</dbReference>
<dbReference type="Pfam" id="PF12833">
    <property type="entry name" value="HTH_18"/>
    <property type="match status" value="1"/>
</dbReference>
<dbReference type="InterPro" id="IPR018060">
    <property type="entry name" value="HTH_AraC"/>
</dbReference>
<evidence type="ECO:0000313" key="7">
    <source>
        <dbReference type="Proteomes" id="UP000030907"/>
    </source>
</evidence>
<dbReference type="Gene3D" id="1.10.10.60">
    <property type="entry name" value="Homeodomain-like"/>
    <property type="match status" value="2"/>
</dbReference>
<dbReference type="Proteomes" id="UP000030907">
    <property type="component" value="Chromosome"/>
</dbReference>
<accession>A0A0A7PGZ8</accession>
<dbReference type="AlphaFoldDB" id="A0A0A7PGZ8"/>
<evidence type="ECO:0000256" key="4">
    <source>
        <dbReference type="SAM" id="MobiDB-lite"/>
    </source>
</evidence>
<sequence>MDGFPPQATADVPCRIWGGDRGSRCVEVPSAKKAASIHPRSRHGGFERMTVDVALCARQSETRPPLAPPNRGRTRRTTAHARPDARPTLAPWQVRLATQIMQRDFSKGISILDIACQCRLSLSHFIRAFSNTVGTAPYAWFVQKRVQHAEALLTETHLPIVQIALECGFTDQAHFTKAFAKANGTTPARWRRQPSSG</sequence>
<dbReference type="KEGG" id="sphk:SKP52_01200"/>
<dbReference type="STRING" id="1515612.SKP52_01200"/>
<dbReference type="InterPro" id="IPR020449">
    <property type="entry name" value="Tscrpt_reg_AraC-type_HTH"/>
</dbReference>
<keyword evidence="7" id="KW-1185">Reference proteome</keyword>
<protein>
    <recommendedName>
        <fullName evidence="5">HTH araC/xylS-type domain-containing protein</fullName>
    </recommendedName>
</protein>
<dbReference type="SMART" id="SM00342">
    <property type="entry name" value="HTH_ARAC"/>
    <property type="match status" value="1"/>
</dbReference>
<dbReference type="PANTHER" id="PTHR46796:SF14">
    <property type="entry name" value="TRANSCRIPTIONAL REGULATORY PROTEIN"/>
    <property type="match status" value="1"/>
</dbReference>
<keyword evidence="2" id="KW-0238">DNA-binding</keyword>
<keyword evidence="3" id="KW-0804">Transcription</keyword>
<name>A0A0A7PGZ8_9SPHN</name>
<evidence type="ECO:0000313" key="6">
    <source>
        <dbReference type="EMBL" id="AJA07182.1"/>
    </source>
</evidence>
<dbReference type="PROSITE" id="PS00041">
    <property type="entry name" value="HTH_ARAC_FAMILY_1"/>
    <property type="match status" value="1"/>
</dbReference>
<organism evidence="6 7">
    <name type="scientific">Sphingopyxis fribergensis</name>
    <dbReference type="NCBI Taxonomy" id="1515612"/>
    <lineage>
        <taxon>Bacteria</taxon>
        <taxon>Pseudomonadati</taxon>
        <taxon>Pseudomonadota</taxon>
        <taxon>Alphaproteobacteria</taxon>
        <taxon>Sphingomonadales</taxon>
        <taxon>Sphingomonadaceae</taxon>
        <taxon>Sphingopyxis</taxon>
    </lineage>
</organism>
<dbReference type="PROSITE" id="PS01124">
    <property type="entry name" value="HTH_ARAC_FAMILY_2"/>
    <property type="match status" value="1"/>
</dbReference>
<dbReference type="HOGENOM" id="CLU_1473722_0_0_5"/>
<dbReference type="GO" id="GO:0003700">
    <property type="term" value="F:DNA-binding transcription factor activity"/>
    <property type="evidence" value="ECO:0007669"/>
    <property type="project" value="InterPro"/>
</dbReference>
<evidence type="ECO:0000256" key="2">
    <source>
        <dbReference type="ARBA" id="ARBA00023125"/>
    </source>
</evidence>
<dbReference type="InterPro" id="IPR018062">
    <property type="entry name" value="HTH_AraC-typ_CS"/>
</dbReference>
<dbReference type="EMBL" id="CP009122">
    <property type="protein sequence ID" value="AJA07182.1"/>
    <property type="molecule type" value="Genomic_DNA"/>
</dbReference>
<proteinExistence type="predicted"/>
<dbReference type="PRINTS" id="PR00032">
    <property type="entry name" value="HTHARAC"/>
</dbReference>
<evidence type="ECO:0000256" key="3">
    <source>
        <dbReference type="ARBA" id="ARBA00023163"/>
    </source>
</evidence>
<feature type="domain" description="HTH araC/xylS-type" evidence="5">
    <location>
        <begin position="95"/>
        <end position="193"/>
    </location>
</feature>
<dbReference type="InterPro" id="IPR050204">
    <property type="entry name" value="AraC_XylS_family_regulators"/>
</dbReference>
<feature type="region of interest" description="Disordered" evidence="4">
    <location>
        <begin position="59"/>
        <end position="82"/>
    </location>
</feature>